<feature type="region of interest" description="Disordered" evidence="10">
    <location>
        <begin position="178"/>
        <end position="202"/>
    </location>
</feature>
<dbReference type="AlphaFoldDB" id="A0A9Q0YCW2"/>
<accession>A0A9Q0YCW2</accession>
<evidence type="ECO:0000313" key="11">
    <source>
        <dbReference type="EMBL" id="KAJ8020498.1"/>
    </source>
</evidence>
<keyword evidence="7 9" id="KW-0472">Membrane</keyword>
<dbReference type="InterPro" id="IPR005331">
    <property type="entry name" value="Sulfotransferase"/>
</dbReference>
<evidence type="ECO:0000256" key="8">
    <source>
        <dbReference type="ARBA" id="ARBA00023180"/>
    </source>
</evidence>
<dbReference type="PANTHER" id="PTHR12137">
    <property type="entry name" value="CARBOHYDRATE SULFOTRANSFERASE"/>
    <property type="match status" value="1"/>
</dbReference>
<feature type="transmembrane region" description="Helical" evidence="9">
    <location>
        <begin position="6"/>
        <end position="25"/>
    </location>
</feature>
<dbReference type="OrthoDB" id="2019940at2759"/>
<evidence type="ECO:0000256" key="1">
    <source>
        <dbReference type="ARBA" id="ARBA00004323"/>
    </source>
</evidence>
<keyword evidence="4 9" id="KW-0812">Transmembrane</keyword>
<evidence type="ECO:0000256" key="10">
    <source>
        <dbReference type="SAM" id="MobiDB-lite"/>
    </source>
</evidence>
<evidence type="ECO:0000256" key="4">
    <source>
        <dbReference type="ARBA" id="ARBA00022692"/>
    </source>
</evidence>
<comment type="similarity">
    <text evidence="2 9">Belongs to the sulfotransferase 2 family.</text>
</comment>
<dbReference type="GO" id="GO:0008146">
    <property type="term" value="F:sulfotransferase activity"/>
    <property type="evidence" value="ECO:0007669"/>
    <property type="project" value="InterPro"/>
</dbReference>
<evidence type="ECO:0000256" key="2">
    <source>
        <dbReference type="ARBA" id="ARBA00006339"/>
    </source>
</evidence>
<gene>
    <name evidence="11" type="ORF">HOLleu_40104</name>
</gene>
<dbReference type="Proteomes" id="UP001152320">
    <property type="component" value="Chromosome 22"/>
</dbReference>
<dbReference type="PANTHER" id="PTHR12137:SF54">
    <property type="entry name" value="CARBOHYDRATE SULFOTRANSFERASE"/>
    <property type="match status" value="1"/>
</dbReference>
<sequence length="500" mass="58727">MSNRFILRYSVVGVAIICFCLLIAIRNQPSGRRFTKTGHHKNSFKHNKHNLQLARAKGARHPQAIYKDFKEQPEEMSEYDDSSYFYGSSYSVSISSSFYGNRSKVHTSFSSSSDSYVNADDAKFLEEIKNRHKLKRQKKVARRKAARAERLGKTKNMEAPAAAKIRLRNGAEIDEEGNVIRQIQKKEKKKPSKTKHSRKGRSVDDLEPVEWEYFNERVELRQIDRRNRMKTYCDARQRNKDISDYTKRHLLVIPDHQLLYCFVPKAGCSNWKRIMMVLTGQSESVDGLTSDEVHVKAKFQFFSALPIDKQQEILETYYKFTFVRDPMKRLLSVYRNKFGDKNYYRKNKSFHPYGKGIISHFRQNATKHQKMSGEGVTWPEFAKYLLSPQVRKKYESGSDVYRKDHWDIQTKICSPCDVNYDFIGNLETIDDDSIYLLRQWGVQEKVKYLPNETSRPTNSTDTTVFNRNYGLLTDEQRERLFNMFRDDFEAFGYDNPPFIS</sequence>
<dbReference type="EC" id="2.8.2.-" evidence="9"/>
<keyword evidence="12" id="KW-1185">Reference proteome</keyword>
<organism evidence="11 12">
    <name type="scientific">Holothuria leucospilota</name>
    <name type="common">Black long sea cucumber</name>
    <name type="synonym">Mertensiothuria leucospilota</name>
    <dbReference type="NCBI Taxonomy" id="206669"/>
    <lineage>
        <taxon>Eukaryota</taxon>
        <taxon>Metazoa</taxon>
        <taxon>Echinodermata</taxon>
        <taxon>Eleutherozoa</taxon>
        <taxon>Echinozoa</taxon>
        <taxon>Holothuroidea</taxon>
        <taxon>Aspidochirotacea</taxon>
        <taxon>Aspidochirotida</taxon>
        <taxon>Holothuriidae</taxon>
        <taxon>Holothuria</taxon>
    </lineage>
</organism>
<keyword evidence="9" id="KW-0735">Signal-anchor</keyword>
<dbReference type="InterPro" id="IPR018011">
    <property type="entry name" value="Carb_sulfotrans_8-10"/>
</dbReference>
<keyword evidence="3 9" id="KW-0808">Transferase</keyword>
<comment type="subcellular location">
    <subcellularLocation>
        <location evidence="1 9">Golgi apparatus membrane</location>
        <topology evidence="1 9">Single-pass type II membrane protein</topology>
    </subcellularLocation>
</comment>
<keyword evidence="6 9" id="KW-0333">Golgi apparatus</keyword>
<keyword evidence="9" id="KW-0119">Carbohydrate metabolism</keyword>
<reference evidence="11" key="1">
    <citation type="submission" date="2021-10" db="EMBL/GenBank/DDBJ databases">
        <title>Tropical sea cucumber genome reveals ecological adaptation and Cuvierian tubules defense mechanism.</title>
        <authorList>
            <person name="Chen T."/>
        </authorList>
    </citation>
    <scope>NUCLEOTIDE SEQUENCE</scope>
    <source>
        <strain evidence="11">Nanhai2018</strain>
        <tissue evidence="11">Muscle</tissue>
    </source>
</reference>
<dbReference type="GO" id="GO:0000139">
    <property type="term" value="C:Golgi membrane"/>
    <property type="evidence" value="ECO:0007669"/>
    <property type="project" value="UniProtKB-SubCell"/>
</dbReference>
<protein>
    <recommendedName>
        <fullName evidence="9">Carbohydrate sulfotransferase</fullName>
        <ecNumber evidence="9">2.8.2.-</ecNumber>
    </recommendedName>
</protein>
<feature type="compositionally biased region" description="Basic residues" evidence="10">
    <location>
        <begin position="186"/>
        <end position="200"/>
    </location>
</feature>
<evidence type="ECO:0000313" key="12">
    <source>
        <dbReference type="Proteomes" id="UP001152320"/>
    </source>
</evidence>
<keyword evidence="5 9" id="KW-1133">Transmembrane helix</keyword>
<dbReference type="GO" id="GO:0016051">
    <property type="term" value="P:carbohydrate biosynthetic process"/>
    <property type="evidence" value="ECO:0007669"/>
    <property type="project" value="InterPro"/>
</dbReference>
<dbReference type="EMBL" id="JAIZAY010000022">
    <property type="protein sequence ID" value="KAJ8020498.1"/>
    <property type="molecule type" value="Genomic_DNA"/>
</dbReference>
<keyword evidence="8 9" id="KW-0325">Glycoprotein</keyword>
<dbReference type="Pfam" id="PF03567">
    <property type="entry name" value="Sulfotransfer_2"/>
    <property type="match status" value="1"/>
</dbReference>
<comment type="caution">
    <text evidence="11">The sequence shown here is derived from an EMBL/GenBank/DDBJ whole genome shotgun (WGS) entry which is preliminary data.</text>
</comment>
<evidence type="ECO:0000256" key="9">
    <source>
        <dbReference type="RuleBase" id="RU364020"/>
    </source>
</evidence>
<evidence type="ECO:0000256" key="5">
    <source>
        <dbReference type="ARBA" id="ARBA00022989"/>
    </source>
</evidence>
<evidence type="ECO:0000256" key="7">
    <source>
        <dbReference type="ARBA" id="ARBA00023136"/>
    </source>
</evidence>
<evidence type="ECO:0000256" key="6">
    <source>
        <dbReference type="ARBA" id="ARBA00023034"/>
    </source>
</evidence>
<name>A0A9Q0YCW2_HOLLE</name>
<evidence type="ECO:0000256" key="3">
    <source>
        <dbReference type="ARBA" id="ARBA00022679"/>
    </source>
</evidence>
<proteinExistence type="inferred from homology"/>